<comment type="function">
    <text evidence="2 7">Catalyzes the formation of N(7)-methylguanine at position 46 (m7G46) in tRNA.</text>
</comment>
<dbReference type="RefSeq" id="WP_407049024.1">
    <property type="nucleotide sequence ID" value="NZ_CP158568.1"/>
</dbReference>
<dbReference type="InterPro" id="IPR003358">
    <property type="entry name" value="tRNA_(Gua-N-7)_MeTrfase_Trmb"/>
</dbReference>
<evidence type="ECO:0000256" key="6">
    <source>
        <dbReference type="ARBA" id="ARBA00022694"/>
    </source>
</evidence>
<evidence type="ECO:0000256" key="7">
    <source>
        <dbReference type="HAMAP-Rule" id="MF_01057"/>
    </source>
</evidence>
<organism evidence="8">
    <name type="scientific">Methyloraptor flagellatus</name>
    <dbReference type="NCBI Taxonomy" id="3162530"/>
    <lineage>
        <taxon>Bacteria</taxon>
        <taxon>Pseudomonadati</taxon>
        <taxon>Pseudomonadota</taxon>
        <taxon>Alphaproteobacteria</taxon>
        <taxon>Hyphomicrobiales</taxon>
        <taxon>Ancalomicrobiaceae</taxon>
        <taxon>Methyloraptor</taxon>
    </lineage>
</organism>
<dbReference type="InterPro" id="IPR055361">
    <property type="entry name" value="tRNA_methyltr_TrmB_bact"/>
</dbReference>
<keyword evidence="3 7" id="KW-0489">Methyltransferase</keyword>
<feature type="binding site" evidence="7">
    <location>
        <position position="65"/>
    </location>
    <ligand>
        <name>S-adenosyl-L-methionine</name>
        <dbReference type="ChEBI" id="CHEBI:59789"/>
    </ligand>
</feature>
<evidence type="ECO:0000313" key="8">
    <source>
        <dbReference type="EMBL" id="XBY43927.1"/>
    </source>
</evidence>
<feature type="binding site" evidence="7">
    <location>
        <begin position="214"/>
        <end position="217"/>
    </location>
    <ligand>
        <name>substrate</name>
    </ligand>
</feature>
<sequence length="235" mass="26341">MSGSNDGSAERAAAFYGRRKGKALRPGHASLMDDLLPRLAIVLASPAPARLSGLFSAPVDEVWMESGFGGGEHLIATAEANPSVGFIGAEPFVNGMAKALAAIDDRDLGERIRLHHFDSVPLLDWLPDASLGRFYLLYPDPWPKTRHWKRRFVGRDNLDRIARVLRPGAEFRFASDWAHYVDWTLRHILAHPAFEWTATTSADWKEPWAGWPGTRYEAKAIREGRTPAYIIARRR</sequence>
<dbReference type="Pfam" id="PF02390">
    <property type="entry name" value="Methyltransf_4"/>
    <property type="match status" value="1"/>
</dbReference>
<dbReference type="EC" id="2.1.1.33" evidence="7"/>
<reference evidence="8" key="1">
    <citation type="submission" date="2024-06" db="EMBL/GenBank/DDBJ databases">
        <title>Methylostella associata gen. nov., sp. nov., a novel Ancalomicrobiaceae-affiliated facultatively methylotrophic bacteria that feed on methanotrophs of the genus Methylococcus.</title>
        <authorList>
            <person name="Saltykova V."/>
            <person name="Danilova O.V."/>
            <person name="Oshkin I.Y."/>
            <person name="Belova S.E."/>
            <person name="Pimenov N.V."/>
            <person name="Dedysh S.N."/>
        </authorList>
    </citation>
    <scope>NUCLEOTIDE SEQUENCE</scope>
    <source>
        <strain evidence="8">S20</strain>
    </source>
</reference>
<dbReference type="PANTHER" id="PTHR23417:SF14">
    <property type="entry name" value="PENTACOTRIPEPTIDE-REPEAT REGION OF PRORP DOMAIN-CONTAINING PROTEIN"/>
    <property type="match status" value="1"/>
</dbReference>
<feature type="binding site" evidence="7">
    <location>
        <position position="90"/>
    </location>
    <ligand>
        <name>S-adenosyl-L-methionine</name>
        <dbReference type="ChEBI" id="CHEBI:59789"/>
    </ligand>
</feature>
<keyword evidence="6 7" id="KW-0819">tRNA processing</keyword>
<accession>A0AAU7X843</accession>
<dbReference type="GO" id="GO:0043527">
    <property type="term" value="C:tRNA methyltransferase complex"/>
    <property type="evidence" value="ECO:0007669"/>
    <property type="project" value="TreeGrafter"/>
</dbReference>
<feature type="binding site" evidence="7">
    <location>
        <position position="118"/>
    </location>
    <ligand>
        <name>S-adenosyl-L-methionine</name>
        <dbReference type="ChEBI" id="CHEBI:59789"/>
    </ligand>
</feature>
<comment type="catalytic activity">
    <reaction evidence="1 7">
        <text>guanosine(46) in tRNA + S-adenosyl-L-methionine = N(7)-methylguanosine(46) in tRNA + S-adenosyl-L-homocysteine</text>
        <dbReference type="Rhea" id="RHEA:42708"/>
        <dbReference type="Rhea" id="RHEA-COMP:10188"/>
        <dbReference type="Rhea" id="RHEA-COMP:10189"/>
        <dbReference type="ChEBI" id="CHEBI:57856"/>
        <dbReference type="ChEBI" id="CHEBI:59789"/>
        <dbReference type="ChEBI" id="CHEBI:74269"/>
        <dbReference type="ChEBI" id="CHEBI:74480"/>
        <dbReference type="EC" id="2.1.1.33"/>
    </reaction>
</comment>
<evidence type="ECO:0000256" key="3">
    <source>
        <dbReference type="ARBA" id="ARBA00022603"/>
    </source>
</evidence>
<comment type="pathway">
    <text evidence="7">tRNA modification; N(7)-methylguanine-tRNA biosynthesis.</text>
</comment>
<dbReference type="Gene3D" id="3.40.50.150">
    <property type="entry name" value="Vaccinia Virus protein VP39"/>
    <property type="match status" value="1"/>
</dbReference>
<name>A0AAU7X843_9HYPH</name>
<evidence type="ECO:0000256" key="4">
    <source>
        <dbReference type="ARBA" id="ARBA00022679"/>
    </source>
</evidence>
<evidence type="ECO:0000256" key="2">
    <source>
        <dbReference type="ARBA" id="ARBA00003015"/>
    </source>
</evidence>
<dbReference type="InterPro" id="IPR029063">
    <property type="entry name" value="SAM-dependent_MTases_sf"/>
</dbReference>
<feature type="binding site" evidence="7">
    <location>
        <position position="176"/>
    </location>
    <ligand>
        <name>substrate</name>
    </ligand>
</feature>
<dbReference type="HAMAP" id="MF_01057">
    <property type="entry name" value="tRNA_methyltr_TrmB"/>
    <property type="match status" value="1"/>
</dbReference>
<protein>
    <recommendedName>
        <fullName evidence="7">tRNA (guanine-N(7)-)-methyltransferase</fullName>
        <ecNumber evidence="7">2.1.1.33</ecNumber>
    </recommendedName>
    <alternativeName>
        <fullName evidence="7">tRNA (guanine(46)-N(7))-methyltransferase</fullName>
    </alternativeName>
    <alternativeName>
        <fullName evidence="7">tRNA(m7G46)-methyltransferase</fullName>
    </alternativeName>
</protein>
<proteinExistence type="inferred from homology"/>
<dbReference type="SUPFAM" id="SSF53335">
    <property type="entry name" value="S-adenosyl-L-methionine-dependent methyltransferases"/>
    <property type="match status" value="1"/>
</dbReference>
<dbReference type="PANTHER" id="PTHR23417">
    <property type="entry name" value="3-DEOXY-D-MANNO-OCTULOSONIC-ACID TRANSFERASE/TRNA GUANINE-N 7 - -METHYLTRANSFERASE"/>
    <property type="match status" value="1"/>
</dbReference>
<feature type="binding site" evidence="7">
    <location>
        <position position="140"/>
    </location>
    <ligand>
        <name>S-adenosyl-L-methionine</name>
        <dbReference type="ChEBI" id="CHEBI:59789"/>
    </ligand>
</feature>
<dbReference type="GO" id="GO:0008176">
    <property type="term" value="F:tRNA (guanine(46)-N7)-methyltransferase activity"/>
    <property type="evidence" value="ECO:0007669"/>
    <property type="project" value="UniProtKB-UniRule"/>
</dbReference>
<comment type="caution">
    <text evidence="7">Lacks conserved residue(s) required for the propagation of feature annotation.</text>
</comment>
<dbReference type="PROSITE" id="PS51625">
    <property type="entry name" value="SAM_MT_TRMB"/>
    <property type="match status" value="1"/>
</dbReference>
<evidence type="ECO:0000256" key="5">
    <source>
        <dbReference type="ARBA" id="ARBA00022691"/>
    </source>
</evidence>
<feature type="binding site" evidence="7">
    <location>
        <position position="144"/>
    </location>
    <ligand>
        <name>substrate</name>
    </ligand>
</feature>
<dbReference type="EMBL" id="CP158568">
    <property type="protein sequence ID" value="XBY43927.1"/>
    <property type="molecule type" value="Genomic_DNA"/>
</dbReference>
<keyword evidence="4 7" id="KW-0808">Transferase</keyword>
<keyword evidence="5 7" id="KW-0949">S-adenosyl-L-methionine</keyword>
<comment type="similarity">
    <text evidence="7">Belongs to the class I-like SAM-binding methyltransferase superfamily. TrmB family.</text>
</comment>
<gene>
    <name evidence="7" type="primary">trmB</name>
    <name evidence="8" type="ORF">ABS361_17965</name>
</gene>
<dbReference type="KEGG" id="mflg:ABS361_17965"/>
<evidence type="ECO:0000256" key="1">
    <source>
        <dbReference type="ARBA" id="ARBA00000142"/>
    </source>
</evidence>
<dbReference type="AlphaFoldDB" id="A0AAU7X843"/>